<evidence type="ECO:0000256" key="1">
    <source>
        <dbReference type="SAM" id="MobiDB-lite"/>
    </source>
</evidence>
<evidence type="ECO:0000313" key="3">
    <source>
        <dbReference type="Proteomes" id="UP000241394"/>
    </source>
</evidence>
<proteinExistence type="predicted"/>
<accession>A0A2R6PFU9</accession>
<comment type="caution">
    <text evidence="2">The sequence shown here is derived from an EMBL/GenBank/DDBJ whole genome shotgun (WGS) entry which is preliminary data.</text>
</comment>
<keyword evidence="3" id="KW-1185">Reference proteome</keyword>
<dbReference type="EMBL" id="NKQK01000026">
    <property type="protein sequence ID" value="PSR90046.1"/>
    <property type="molecule type" value="Genomic_DNA"/>
</dbReference>
<evidence type="ECO:0000313" key="2">
    <source>
        <dbReference type="EMBL" id="PSR90046.1"/>
    </source>
</evidence>
<sequence length="90" mass="10317">MLQLVWNWKIYVTENDTDYGSKYNNFNKLVSIIDRAILSKLNGTSKESSSTLPSSSTTRDWEVTEPQRPQPYPPSLFRSLGFGSMCLEHL</sequence>
<organism evidence="2 3">
    <name type="scientific">Actinidia chinensis var. chinensis</name>
    <name type="common">Chinese soft-hair kiwi</name>
    <dbReference type="NCBI Taxonomy" id="1590841"/>
    <lineage>
        <taxon>Eukaryota</taxon>
        <taxon>Viridiplantae</taxon>
        <taxon>Streptophyta</taxon>
        <taxon>Embryophyta</taxon>
        <taxon>Tracheophyta</taxon>
        <taxon>Spermatophyta</taxon>
        <taxon>Magnoliopsida</taxon>
        <taxon>eudicotyledons</taxon>
        <taxon>Gunneridae</taxon>
        <taxon>Pentapetalae</taxon>
        <taxon>asterids</taxon>
        <taxon>Ericales</taxon>
        <taxon>Actinidiaceae</taxon>
        <taxon>Actinidia</taxon>
    </lineage>
</organism>
<dbReference type="Gramene" id="PSR90046">
    <property type="protein sequence ID" value="PSR90046"/>
    <property type="gene ID" value="CEY00_Acc30243"/>
</dbReference>
<name>A0A2R6PFU9_ACTCC</name>
<dbReference type="GO" id="GO:0000502">
    <property type="term" value="C:proteasome complex"/>
    <property type="evidence" value="ECO:0007669"/>
    <property type="project" value="UniProtKB-KW"/>
</dbReference>
<dbReference type="AlphaFoldDB" id="A0A2R6PFU9"/>
<feature type="region of interest" description="Disordered" evidence="1">
    <location>
        <begin position="43"/>
        <end position="76"/>
    </location>
</feature>
<dbReference type="OrthoDB" id="68090at2759"/>
<dbReference type="InParanoid" id="A0A2R6PFU9"/>
<reference evidence="3" key="2">
    <citation type="journal article" date="2018" name="BMC Genomics">
        <title>A manually annotated Actinidia chinensis var. chinensis (kiwifruit) genome highlights the challenges associated with draft genomes and gene prediction in plants.</title>
        <authorList>
            <person name="Pilkington S.M."/>
            <person name="Crowhurst R."/>
            <person name="Hilario E."/>
            <person name="Nardozza S."/>
            <person name="Fraser L."/>
            <person name="Peng Y."/>
            <person name="Gunaseelan K."/>
            <person name="Simpson R."/>
            <person name="Tahir J."/>
            <person name="Deroles S.C."/>
            <person name="Templeton K."/>
            <person name="Luo Z."/>
            <person name="Davy M."/>
            <person name="Cheng C."/>
            <person name="McNeilage M."/>
            <person name="Scaglione D."/>
            <person name="Liu Y."/>
            <person name="Zhang Q."/>
            <person name="Datson P."/>
            <person name="De Silva N."/>
            <person name="Gardiner S.E."/>
            <person name="Bassett H."/>
            <person name="Chagne D."/>
            <person name="McCallum J."/>
            <person name="Dzierzon H."/>
            <person name="Deng C."/>
            <person name="Wang Y.Y."/>
            <person name="Barron L."/>
            <person name="Manako K."/>
            <person name="Bowen J."/>
            <person name="Foster T.M."/>
            <person name="Erridge Z.A."/>
            <person name="Tiffin H."/>
            <person name="Waite C.N."/>
            <person name="Davies K.M."/>
            <person name="Grierson E.P."/>
            <person name="Laing W.A."/>
            <person name="Kirk R."/>
            <person name="Chen X."/>
            <person name="Wood M."/>
            <person name="Montefiori M."/>
            <person name="Brummell D.A."/>
            <person name="Schwinn K.E."/>
            <person name="Catanach A."/>
            <person name="Fullerton C."/>
            <person name="Li D."/>
            <person name="Meiyalaghan S."/>
            <person name="Nieuwenhuizen N."/>
            <person name="Read N."/>
            <person name="Prakash R."/>
            <person name="Hunter D."/>
            <person name="Zhang H."/>
            <person name="McKenzie M."/>
            <person name="Knabel M."/>
            <person name="Harris A."/>
            <person name="Allan A.C."/>
            <person name="Gleave A."/>
            <person name="Chen A."/>
            <person name="Janssen B.J."/>
            <person name="Plunkett B."/>
            <person name="Ampomah-Dwamena C."/>
            <person name="Voogd C."/>
            <person name="Leif D."/>
            <person name="Lafferty D."/>
            <person name="Souleyre E.J.F."/>
            <person name="Varkonyi-Gasic E."/>
            <person name="Gambi F."/>
            <person name="Hanley J."/>
            <person name="Yao J.L."/>
            <person name="Cheung J."/>
            <person name="David K.M."/>
            <person name="Warren B."/>
            <person name="Marsh K."/>
            <person name="Snowden K.C."/>
            <person name="Lin-Wang K."/>
            <person name="Brian L."/>
            <person name="Martinez-Sanchez M."/>
            <person name="Wang M."/>
            <person name="Ileperuma N."/>
            <person name="Macnee N."/>
            <person name="Campin R."/>
            <person name="McAtee P."/>
            <person name="Drummond R.S.M."/>
            <person name="Espley R.V."/>
            <person name="Ireland H.S."/>
            <person name="Wu R."/>
            <person name="Atkinson R.G."/>
            <person name="Karunairetnam S."/>
            <person name="Bulley S."/>
            <person name="Chunkath S."/>
            <person name="Hanley Z."/>
            <person name="Storey R."/>
            <person name="Thrimawithana A.H."/>
            <person name="Thomson S."/>
            <person name="David C."/>
            <person name="Testolin R."/>
            <person name="Huang H."/>
            <person name="Hellens R.P."/>
            <person name="Schaffer R.J."/>
        </authorList>
    </citation>
    <scope>NUCLEOTIDE SEQUENCE [LARGE SCALE GENOMIC DNA]</scope>
    <source>
        <strain evidence="3">cv. Red5</strain>
    </source>
</reference>
<reference evidence="2 3" key="1">
    <citation type="submission" date="2017-07" db="EMBL/GenBank/DDBJ databases">
        <title>An improved, manually edited Actinidia chinensis var. chinensis (kiwifruit) genome highlights the challenges associated with draft genomes and gene prediction in plants.</title>
        <authorList>
            <person name="Pilkington S."/>
            <person name="Crowhurst R."/>
            <person name="Hilario E."/>
            <person name="Nardozza S."/>
            <person name="Fraser L."/>
            <person name="Peng Y."/>
            <person name="Gunaseelan K."/>
            <person name="Simpson R."/>
            <person name="Tahir J."/>
            <person name="Deroles S."/>
            <person name="Templeton K."/>
            <person name="Luo Z."/>
            <person name="Davy M."/>
            <person name="Cheng C."/>
            <person name="Mcneilage M."/>
            <person name="Scaglione D."/>
            <person name="Liu Y."/>
            <person name="Zhang Q."/>
            <person name="Datson P."/>
            <person name="De Silva N."/>
            <person name="Gardiner S."/>
            <person name="Bassett H."/>
            <person name="Chagne D."/>
            <person name="Mccallum J."/>
            <person name="Dzierzon H."/>
            <person name="Deng C."/>
            <person name="Wang Y.-Y."/>
            <person name="Barron N."/>
            <person name="Manako K."/>
            <person name="Bowen J."/>
            <person name="Foster T."/>
            <person name="Erridge Z."/>
            <person name="Tiffin H."/>
            <person name="Waite C."/>
            <person name="Davies K."/>
            <person name="Grierson E."/>
            <person name="Laing W."/>
            <person name="Kirk R."/>
            <person name="Chen X."/>
            <person name="Wood M."/>
            <person name="Montefiori M."/>
            <person name="Brummell D."/>
            <person name="Schwinn K."/>
            <person name="Catanach A."/>
            <person name="Fullerton C."/>
            <person name="Li D."/>
            <person name="Meiyalaghan S."/>
            <person name="Nieuwenhuizen N."/>
            <person name="Read N."/>
            <person name="Prakash R."/>
            <person name="Hunter D."/>
            <person name="Zhang H."/>
            <person name="Mckenzie M."/>
            <person name="Knabel M."/>
            <person name="Harris A."/>
            <person name="Allan A."/>
            <person name="Chen A."/>
            <person name="Janssen B."/>
            <person name="Plunkett B."/>
            <person name="Dwamena C."/>
            <person name="Voogd C."/>
            <person name="Leif D."/>
            <person name="Lafferty D."/>
            <person name="Souleyre E."/>
            <person name="Varkonyi-Gasic E."/>
            <person name="Gambi F."/>
            <person name="Hanley J."/>
            <person name="Yao J.-L."/>
            <person name="Cheung J."/>
            <person name="David K."/>
            <person name="Warren B."/>
            <person name="Marsh K."/>
            <person name="Snowden K."/>
            <person name="Lin-Wang K."/>
            <person name="Brian L."/>
            <person name="Martinez-Sanchez M."/>
            <person name="Wang M."/>
            <person name="Ileperuma N."/>
            <person name="Macnee N."/>
            <person name="Campin R."/>
            <person name="Mcatee P."/>
            <person name="Drummond R."/>
            <person name="Espley R."/>
            <person name="Ireland H."/>
            <person name="Wu R."/>
            <person name="Atkinson R."/>
            <person name="Karunairetnam S."/>
            <person name="Bulley S."/>
            <person name="Chunkath S."/>
            <person name="Hanley Z."/>
            <person name="Storey R."/>
            <person name="Thrimawithana A."/>
            <person name="Thomson S."/>
            <person name="David C."/>
            <person name="Testolin R."/>
        </authorList>
    </citation>
    <scope>NUCLEOTIDE SEQUENCE [LARGE SCALE GENOMIC DNA]</scope>
    <source>
        <strain evidence="3">cv. Red5</strain>
        <tissue evidence="2">Young leaf</tissue>
    </source>
</reference>
<dbReference type="Proteomes" id="UP000241394">
    <property type="component" value="Chromosome LG26"/>
</dbReference>
<feature type="compositionally biased region" description="Low complexity" evidence="1">
    <location>
        <begin position="44"/>
        <end position="58"/>
    </location>
</feature>
<keyword evidence="2" id="KW-0647">Proteasome</keyword>
<gene>
    <name evidence="2" type="ORF">CEY00_Acc30243</name>
</gene>
<protein>
    <submittedName>
        <fullName evidence="2">Proteasome inhibitor</fullName>
    </submittedName>
</protein>